<dbReference type="InterPro" id="IPR013702">
    <property type="entry name" value="FIST_domain_N"/>
</dbReference>
<accession>A0ABS5Y3L9</accession>
<protein>
    <submittedName>
        <fullName evidence="3">FIST C-terminal domain-containing protein</fullName>
    </submittedName>
</protein>
<proteinExistence type="predicted"/>
<evidence type="ECO:0000259" key="2">
    <source>
        <dbReference type="SMART" id="SM01204"/>
    </source>
</evidence>
<feature type="domain" description="FIST" evidence="1">
    <location>
        <begin position="35"/>
        <end position="227"/>
    </location>
</feature>
<dbReference type="Proteomes" id="UP001196661">
    <property type="component" value="Unassembled WGS sequence"/>
</dbReference>
<dbReference type="PANTHER" id="PTHR40252">
    <property type="entry name" value="BLR0328 PROTEIN"/>
    <property type="match status" value="1"/>
</dbReference>
<comment type="caution">
    <text evidence="3">The sequence shown here is derived from an EMBL/GenBank/DDBJ whole genome shotgun (WGS) entry which is preliminary data.</text>
</comment>
<feature type="domain" description="FIST C-domain" evidence="2">
    <location>
        <begin position="228"/>
        <end position="369"/>
    </location>
</feature>
<dbReference type="SMART" id="SM00897">
    <property type="entry name" value="FIST"/>
    <property type="match status" value="1"/>
</dbReference>
<dbReference type="Pfam" id="PF10442">
    <property type="entry name" value="FIST_C"/>
    <property type="match status" value="1"/>
</dbReference>
<organism evidence="3 4">
    <name type="scientific">Leptothoe kymatousa TAU-MAC 1615</name>
    <dbReference type="NCBI Taxonomy" id="2364775"/>
    <lineage>
        <taxon>Bacteria</taxon>
        <taxon>Bacillati</taxon>
        <taxon>Cyanobacteriota</taxon>
        <taxon>Cyanophyceae</taxon>
        <taxon>Nodosilineales</taxon>
        <taxon>Cymatolegaceae</taxon>
        <taxon>Leptothoe</taxon>
        <taxon>Leptothoe kymatousa</taxon>
    </lineage>
</organism>
<reference evidence="3 4" key="1">
    <citation type="journal article" date="2021" name="Mar. Drugs">
        <title>Genome Reduction and Secondary Metabolism of the Marine Sponge-Associated Cyanobacterium Leptothoe.</title>
        <authorList>
            <person name="Konstantinou D."/>
            <person name="Popin R.V."/>
            <person name="Fewer D.P."/>
            <person name="Sivonen K."/>
            <person name="Gkelis S."/>
        </authorList>
    </citation>
    <scope>NUCLEOTIDE SEQUENCE [LARGE SCALE GENOMIC DNA]</scope>
    <source>
        <strain evidence="3 4">TAU-MAC 1615</strain>
    </source>
</reference>
<dbReference type="SMART" id="SM01204">
    <property type="entry name" value="FIST_C"/>
    <property type="match status" value="1"/>
</dbReference>
<evidence type="ECO:0000259" key="1">
    <source>
        <dbReference type="SMART" id="SM00897"/>
    </source>
</evidence>
<dbReference type="RefSeq" id="WP_215618323.1">
    <property type="nucleotide sequence ID" value="NZ_JADOER010000008.1"/>
</dbReference>
<name>A0ABS5Y3L9_9CYAN</name>
<dbReference type="PANTHER" id="PTHR40252:SF2">
    <property type="entry name" value="BLR0328 PROTEIN"/>
    <property type="match status" value="1"/>
</dbReference>
<gene>
    <name evidence="3" type="ORF">IXB28_09430</name>
</gene>
<dbReference type="InterPro" id="IPR019494">
    <property type="entry name" value="FIST_C"/>
</dbReference>
<evidence type="ECO:0000313" key="4">
    <source>
        <dbReference type="Proteomes" id="UP001196661"/>
    </source>
</evidence>
<dbReference type="Pfam" id="PF08495">
    <property type="entry name" value="FIST"/>
    <property type="match status" value="1"/>
</dbReference>
<evidence type="ECO:0000313" key="3">
    <source>
        <dbReference type="EMBL" id="MBT9312425.1"/>
    </source>
</evidence>
<keyword evidence="4" id="KW-1185">Reference proteome</keyword>
<dbReference type="EMBL" id="JADOER010000008">
    <property type="protein sequence ID" value="MBT9312425.1"/>
    <property type="molecule type" value="Genomic_DNA"/>
</dbReference>
<sequence>MRPISNLDIEEQTTETLLYDLATGWSKPFPNWDSDNTLVVVFAAHEYCHLPQPLDALRNAFPQSKIIGCSTPVVVCDGALLPDTISVGIIRFHHTQLRLSYAPVPSFEESRVAGQMLGQQLAAANLKGVLIFSDGVTTEATELVQGLQEMLPPNVTIAGGLASGHSLDDTWMLCDGELKRFHACAVGFMGNAVELTRATGGGWRLIGAECKATRTSGRTLFELDGERAKDVYHRQVGRDIGFGLRESSSRYPLTVRLPGLEMQIVRDVNSVDEDSGAIELAGDIPEGVMVQVMTTTEDDILDGVDEAIDRMRSKTILPQNNALAICVSCAGRRAVLLEKTCEEAALAHDGLGHGIHQIGMYAFGEISTTSSGPPQVHNETITIGLIREY</sequence>